<dbReference type="Proteomes" id="UP000078512">
    <property type="component" value="Unassembled WGS sequence"/>
</dbReference>
<accession>A0A197JVP7</accession>
<feature type="region of interest" description="Disordered" evidence="1">
    <location>
        <begin position="482"/>
        <end position="509"/>
    </location>
</feature>
<feature type="compositionally biased region" description="Basic and acidic residues" evidence="1">
    <location>
        <begin position="284"/>
        <end position="346"/>
    </location>
</feature>
<feature type="compositionally biased region" description="Polar residues" evidence="1">
    <location>
        <begin position="747"/>
        <end position="757"/>
    </location>
</feature>
<gene>
    <name evidence="3" type="ORF">K457DRAFT_32937</name>
</gene>
<feature type="compositionally biased region" description="Basic residues" evidence="1">
    <location>
        <begin position="209"/>
        <end position="254"/>
    </location>
</feature>
<feature type="compositionally biased region" description="Low complexity" evidence="1">
    <location>
        <begin position="40"/>
        <end position="49"/>
    </location>
</feature>
<evidence type="ECO:0000313" key="4">
    <source>
        <dbReference type="Proteomes" id="UP000078512"/>
    </source>
</evidence>
<evidence type="ECO:0000259" key="2">
    <source>
        <dbReference type="PROSITE" id="PS50882"/>
    </source>
</evidence>
<feature type="compositionally biased region" description="Basic and acidic residues" evidence="1">
    <location>
        <begin position="103"/>
        <end position="119"/>
    </location>
</feature>
<feature type="compositionally biased region" description="Acidic residues" evidence="1">
    <location>
        <begin position="874"/>
        <end position="886"/>
    </location>
</feature>
<keyword evidence="4" id="KW-1185">Reference proteome</keyword>
<dbReference type="AlphaFoldDB" id="A0A197JVP7"/>
<reference evidence="3 4" key="1">
    <citation type="submission" date="2016-05" db="EMBL/GenBank/DDBJ databases">
        <title>Genome sequencing reveals origins of a unique bacterial endosymbiosis in the earliest lineages of terrestrial Fungi.</title>
        <authorList>
            <consortium name="DOE Joint Genome Institute"/>
            <person name="Uehling J."/>
            <person name="Gryganskyi A."/>
            <person name="Hameed K."/>
            <person name="Tschaplinski T."/>
            <person name="Misztal P."/>
            <person name="Wu S."/>
            <person name="Desiro A."/>
            <person name="Vande Pol N."/>
            <person name="Du Z.-Y."/>
            <person name="Zienkiewicz A."/>
            <person name="Zienkiewicz K."/>
            <person name="Morin E."/>
            <person name="Tisserant E."/>
            <person name="Splivallo R."/>
            <person name="Hainaut M."/>
            <person name="Henrissat B."/>
            <person name="Ohm R."/>
            <person name="Kuo A."/>
            <person name="Yan J."/>
            <person name="Lipzen A."/>
            <person name="Nolan M."/>
            <person name="Labutti K."/>
            <person name="Barry K."/>
            <person name="Goldstein A."/>
            <person name="Labbe J."/>
            <person name="Schadt C."/>
            <person name="Tuskan G."/>
            <person name="Grigoriev I."/>
            <person name="Martin F."/>
            <person name="Vilgalys R."/>
            <person name="Bonito G."/>
        </authorList>
    </citation>
    <scope>NUCLEOTIDE SEQUENCE [LARGE SCALE GENOMIC DNA]</scope>
    <source>
        <strain evidence="3 4">AG-77</strain>
    </source>
</reference>
<dbReference type="Pfam" id="PF04146">
    <property type="entry name" value="YTH"/>
    <property type="match status" value="1"/>
</dbReference>
<dbReference type="GO" id="GO:0003723">
    <property type="term" value="F:RNA binding"/>
    <property type="evidence" value="ECO:0007669"/>
    <property type="project" value="InterPro"/>
</dbReference>
<evidence type="ECO:0000256" key="1">
    <source>
        <dbReference type="SAM" id="MobiDB-lite"/>
    </source>
</evidence>
<evidence type="ECO:0000313" key="3">
    <source>
        <dbReference type="EMBL" id="OAQ28511.1"/>
    </source>
</evidence>
<feature type="region of interest" description="Disordered" evidence="1">
    <location>
        <begin position="847"/>
        <end position="1075"/>
    </location>
</feature>
<feature type="compositionally biased region" description="Basic and acidic residues" evidence="1">
    <location>
        <begin position="780"/>
        <end position="796"/>
    </location>
</feature>
<feature type="compositionally biased region" description="Low complexity" evidence="1">
    <location>
        <begin position="438"/>
        <end position="451"/>
    </location>
</feature>
<feature type="compositionally biased region" description="Acidic residues" evidence="1">
    <location>
        <begin position="12"/>
        <end position="25"/>
    </location>
</feature>
<dbReference type="PROSITE" id="PS50882">
    <property type="entry name" value="YTH"/>
    <property type="match status" value="1"/>
</dbReference>
<feature type="region of interest" description="Disordered" evidence="1">
    <location>
        <begin position="1093"/>
        <end position="1177"/>
    </location>
</feature>
<feature type="compositionally biased region" description="Low complexity" evidence="1">
    <location>
        <begin position="180"/>
        <end position="195"/>
    </location>
</feature>
<feature type="compositionally biased region" description="Low complexity" evidence="1">
    <location>
        <begin position="916"/>
        <end position="925"/>
    </location>
</feature>
<feature type="region of interest" description="Disordered" evidence="1">
    <location>
        <begin position="429"/>
        <end position="455"/>
    </location>
</feature>
<dbReference type="STRING" id="1314771.A0A197JVP7"/>
<feature type="compositionally biased region" description="Basic and acidic residues" evidence="1">
    <location>
        <begin position="864"/>
        <end position="873"/>
    </location>
</feature>
<proteinExistence type="predicted"/>
<feature type="compositionally biased region" description="Basic residues" evidence="1">
    <location>
        <begin position="266"/>
        <end position="283"/>
    </location>
</feature>
<dbReference type="EMBL" id="KV442048">
    <property type="protein sequence ID" value="OAQ28511.1"/>
    <property type="molecule type" value="Genomic_DNA"/>
</dbReference>
<dbReference type="OrthoDB" id="306690at2759"/>
<feature type="domain" description="YTH" evidence="2">
    <location>
        <begin position="579"/>
        <end position="707"/>
    </location>
</feature>
<feature type="compositionally biased region" description="Basic and acidic residues" evidence="1">
    <location>
        <begin position="1168"/>
        <end position="1177"/>
    </location>
</feature>
<dbReference type="CDD" id="cd21134">
    <property type="entry name" value="YTH"/>
    <property type="match status" value="1"/>
</dbReference>
<feature type="compositionally biased region" description="Polar residues" evidence="1">
    <location>
        <begin position="72"/>
        <end position="98"/>
    </location>
</feature>
<name>A0A197JVP7_9FUNG</name>
<feature type="region of interest" description="Disordered" evidence="1">
    <location>
        <begin position="1"/>
        <end position="384"/>
    </location>
</feature>
<feature type="compositionally biased region" description="Low complexity" evidence="1">
    <location>
        <begin position="1113"/>
        <end position="1141"/>
    </location>
</feature>
<feature type="region of interest" description="Disordered" evidence="1">
    <location>
        <begin position="744"/>
        <end position="805"/>
    </location>
</feature>
<dbReference type="Gene3D" id="3.10.590.10">
    <property type="entry name" value="ph1033 like domains"/>
    <property type="match status" value="1"/>
</dbReference>
<organism evidence="3 4">
    <name type="scientific">Linnemannia elongata AG-77</name>
    <dbReference type="NCBI Taxonomy" id="1314771"/>
    <lineage>
        <taxon>Eukaryota</taxon>
        <taxon>Fungi</taxon>
        <taxon>Fungi incertae sedis</taxon>
        <taxon>Mucoromycota</taxon>
        <taxon>Mortierellomycotina</taxon>
        <taxon>Mortierellomycetes</taxon>
        <taxon>Mortierellales</taxon>
        <taxon>Mortierellaceae</taxon>
        <taxon>Linnemannia</taxon>
    </lineage>
</organism>
<feature type="compositionally biased region" description="Pro residues" evidence="1">
    <location>
        <begin position="940"/>
        <end position="954"/>
    </location>
</feature>
<feature type="compositionally biased region" description="Basic and acidic residues" evidence="1">
    <location>
        <begin position="255"/>
        <end position="265"/>
    </location>
</feature>
<feature type="compositionally biased region" description="Basic residues" evidence="1">
    <location>
        <begin position="956"/>
        <end position="970"/>
    </location>
</feature>
<dbReference type="InterPro" id="IPR007275">
    <property type="entry name" value="YTH_domain"/>
</dbReference>
<sequence length="1177" mass="130499">MGKGKEVIVSWDDLDDDDLFDEDPFEPSQSQSAPTKDDATPTAATVALARIVRKPGPDISTPANESYLGKQDLQSEVRQLGTSSSNINVPGQLRSVSGTGAGTDHHIDSYWKSESDWRSDRKRTSKPTLPVKEDLRDAITTMTRQMKDLHSPGTHATESIRAPQSRPLESGITLVAIRTSSDPKPSSSSGRPSASDVIAAPPKWDSYRPRSRSGSRSRGKESSRRKKSRSRSRGRSWSRSRRRSWSRSRGRARSRSRDRSRDRNTSSRHRSRSRGRSRSRDRRRSREWSRSRDERKSRGRSRDKDTDKGKDMEMDKDKERNRDGDNDRDKDSVRDRGGGRDRDVDKWMTSSRSTSTDKSKPRGMSRTRSTLPTKAEEKPGSWTNSVSREANAVVISASPSAQVIAQTSNITIMPTTTSTTLLSLSTPLSACGSPADQSTAPSSSLSSTECSNPTALSQTTTLSNVEVLTGSLDLTRPYLLNTTTTSSSSSPVPDLLQTTDPNLASELQDPPTLTNIKVEAEDPPTLAQVMKTPSPEVAVKQETHSSDDATIFLRQTSQPTTSALGLADPMEAEEGTQDLHYFVIRVSDEGDFNDARRSNVWNTNPMYDKTLRELYSPTSQVFLIFTVFMSGEFCGIAKMASEIMWVEERTIFDKSNLRQKFKLQWVACSRVSYDSVKELTHEPIYRIVRKNGYELPQDIGGSIHKLLVENQPEQEPQLTLALQEADSSALDITATSFSHDMLMGESSDAQESSTLHFNSPFRDNSDMDVDLPEPMTSDFQGKDKDEGEDNVDHDGDGLSMDLDSNSDTTADFIEVSSSKATLLHSPRARKRSLSADENADLSMERTLANEEQKQQFRGRSTEPTIERQDRRADDEEEKEEGDEEMEKGEAVSLRDVSPIRTRSPRRLNSPPPSFPPRRWSPSIRRSPPPPQIRSSRRRSPPPPSSRYWSPPPPSLRRNRSPPPPRRRLPPRRSPPPPSHYHQPLPYERWGSTSSTSSTYYGFRSPPPFPQRSKDPRDRSASTYVFHSGSEPNNQRDRFSNAPMDPRLSVNRGTSSSVVPQKRSYGEASGSMENGKGTVLADAVDLPASVFPLADDDDDNMSGHFIPPLQSVNPSAAGASSSLSSPSAAPGDPSSSTSTAPSADPPPQITSITLVPSGMSKSRRKKLRKEALAKPLDF</sequence>
<feature type="compositionally biased region" description="Polar residues" evidence="1">
    <location>
        <begin position="1020"/>
        <end position="1032"/>
    </location>
</feature>
<protein>
    <recommendedName>
        <fullName evidence="2">YTH domain-containing protein</fullName>
    </recommendedName>
</protein>